<feature type="compositionally biased region" description="Basic and acidic residues" evidence="8">
    <location>
        <begin position="465"/>
        <end position="477"/>
    </location>
</feature>
<evidence type="ECO:0000256" key="6">
    <source>
        <dbReference type="ARBA" id="ARBA00022989"/>
    </source>
</evidence>
<feature type="transmembrane region" description="Helical" evidence="9">
    <location>
        <begin position="138"/>
        <end position="158"/>
    </location>
</feature>
<dbReference type="PANTHER" id="PTHR33908:SF11">
    <property type="entry name" value="MEMBRANE PROTEIN"/>
    <property type="match status" value="1"/>
</dbReference>
<evidence type="ECO:0000256" key="9">
    <source>
        <dbReference type="SAM" id="Phobius"/>
    </source>
</evidence>
<name>A0A7W3LUD6_ACTNM</name>
<dbReference type="InterPro" id="IPR050297">
    <property type="entry name" value="LipidA_mod_glycosyltrf_83"/>
</dbReference>
<evidence type="ECO:0000313" key="11">
    <source>
        <dbReference type="Proteomes" id="UP000572680"/>
    </source>
</evidence>
<gene>
    <name evidence="10" type="ORF">HNR61_006127</name>
</gene>
<evidence type="ECO:0000256" key="8">
    <source>
        <dbReference type="SAM" id="MobiDB-lite"/>
    </source>
</evidence>
<keyword evidence="7 9" id="KW-0472">Membrane</keyword>
<feature type="compositionally biased region" description="Basic residues" evidence="8">
    <location>
        <begin position="510"/>
        <end position="524"/>
    </location>
</feature>
<comment type="caution">
    <text evidence="10">The sequence shown here is derived from an EMBL/GenBank/DDBJ whole genome shotgun (WGS) entry which is preliminary data.</text>
</comment>
<feature type="region of interest" description="Disordered" evidence="8">
    <location>
        <begin position="465"/>
        <end position="538"/>
    </location>
</feature>
<dbReference type="AlphaFoldDB" id="A0A7W3LUD6"/>
<feature type="transmembrane region" description="Helical" evidence="9">
    <location>
        <begin position="170"/>
        <end position="197"/>
    </location>
</feature>
<feature type="transmembrane region" description="Helical" evidence="9">
    <location>
        <begin position="417"/>
        <end position="435"/>
    </location>
</feature>
<dbReference type="PANTHER" id="PTHR33908">
    <property type="entry name" value="MANNOSYLTRANSFERASE YKCB-RELATED"/>
    <property type="match status" value="1"/>
</dbReference>
<evidence type="ECO:0000256" key="4">
    <source>
        <dbReference type="ARBA" id="ARBA00022679"/>
    </source>
</evidence>
<organism evidence="10 11">
    <name type="scientific">Actinomadura namibiensis</name>
    <dbReference type="NCBI Taxonomy" id="182080"/>
    <lineage>
        <taxon>Bacteria</taxon>
        <taxon>Bacillati</taxon>
        <taxon>Actinomycetota</taxon>
        <taxon>Actinomycetes</taxon>
        <taxon>Streptosporangiales</taxon>
        <taxon>Thermomonosporaceae</taxon>
        <taxon>Actinomadura</taxon>
    </lineage>
</organism>
<comment type="subcellular location">
    <subcellularLocation>
        <location evidence="1">Cell membrane</location>
        <topology evidence="1">Multi-pass membrane protein</topology>
    </subcellularLocation>
</comment>
<evidence type="ECO:0000256" key="5">
    <source>
        <dbReference type="ARBA" id="ARBA00022692"/>
    </source>
</evidence>
<dbReference type="GO" id="GO:0005886">
    <property type="term" value="C:plasma membrane"/>
    <property type="evidence" value="ECO:0007669"/>
    <property type="project" value="UniProtKB-SubCell"/>
</dbReference>
<evidence type="ECO:0000313" key="10">
    <source>
        <dbReference type="EMBL" id="MBA8954470.1"/>
    </source>
</evidence>
<evidence type="ECO:0008006" key="12">
    <source>
        <dbReference type="Google" id="ProtNLM"/>
    </source>
</evidence>
<dbReference type="Proteomes" id="UP000572680">
    <property type="component" value="Unassembled WGS sequence"/>
</dbReference>
<dbReference type="GO" id="GO:0009103">
    <property type="term" value="P:lipopolysaccharide biosynthetic process"/>
    <property type="evidence" value="ECO:0007669"/>
    <property type="project" value="UniProtKB-ARBA"/>
</dbReference>
<feature type="transmembrane region" description="Helical" evidence="9">
    <location>
        <begin position="209"/>
        <end position="229"/>
    </location>
</feature>
<protein>
    <recommendedName>
        <fullName evidence="12">Glycosyltransferase RgtA/B/C/D-like domain-containing protein</fullName>
    </recommendedName>
</protein>
<feature type="transmembrane region" description="Helical" evidence="9">
    <location>
        <begin position="441"/>
        <end position="459"/>
    </location>
</feature>
<keyword evidence="5 9" id="KW-0812">Transmembrane</keyword>
<keyword evidence="6 9" id="KW-1133">Transmembrane helix</keyword>
<accession>A0A7W3LUD6</accession>
<dbReference type="GO" id="GO:0016763">
    <property type="term" value="F:pentosyltransferase activity"/>
    <property type="evidence" value="ECO:0007669"/>
    <property type="project" value="TreeGrafter"/>
</dbReference>
<feature type="transmembrane region" description="Helical" evidence="9">
    <location>
        <begin position="75"/>
        <end position="101"/>
    </location>
</feature>
<keyword evidence="3" id="KW-0328">Glycosyltransferase</keyword>
<feature type="compositionally biased region" description="Pro residues" evidence="8">
    <location>
        <begin position="500"/>
        <end position="509"/>
    </location>
</feature>
<keyword evidence="2" id="KW-1003">Cell membrane</keyword>
<feature type="transmembrane region" description="Helical" evidence="9">
    <location>
        <begin position="390"/>
        <end position="410"/>
    </location>
</feature>
<sequence>MASPVRLARRAAREHWPALAAFTVAAAIRAVAVLGYPTILWFGDTVGYLRTATTLFPSGTRPSGYSLLLLALRPLHSFVAVVTVQHVIGLLTAALLYAVVWRHARRARPARRLAPSALGTLVAAPVLFDGYQIELEHLGLSDSLFTFLVVAAAAILLWNPGVTWRTAAAAGLLLGGAAVTRAVGLPLLLIVLAWLLLRRRGRRAAMPPAAALTAAFLVPVLLYMSWFAVAHERFALTTTDRVFLYGRTTDFADCSIIRPRPGLARLCPKPPPKDVSPAYAALWTEQSPFLGIPGGKGGGNDLAGEFAMAAIRAQPGDYARVVARDTFRAFEWERRVYPSPWTFRKYEFPARSEKLTARQAKVARAYARAAGPRPVNEPYAGWMRAYQDHVHLPGTVLGVLLLAAVAGAVARRRPERVALPWLLSLGLLVVPAATADFDYRYVLPAAPLGALAAALAFVPGRRDAATAPRDEGRDRAAGEPPAAPVPASTMVSDGGAAPGTGPPAEAPPARPRRERPAWRARGRRTPADRSRRPAAGPG</sequence>
<evidence type="ECO:0000256" key="2">
    <source>
        <dbReference type="ARBA" id="ARBA00022475"/>
    </source>
</evidence>
<reference evidence="10 11" key="1">
    <citation type="submission" date="2020-08" db="EMBL/GenBank/DDBJ databases">
        <title>Genomic Encyclopedia of Type Strains, Phase IV (KMG-IV): sequencing the most valuable type-strain genomes for metagenomic binning, comparative biology and taxonomic classification.</title>
        <authorList>
            <person name="Goeker M."/>
        </authorList>
    </citation>
    <scope>NUCLEOTIDE SEQUENCE [LARGE SCALE GENOMIC DNA]</scope>
    <source>
        <strain evidence="10 11">DSM 44197</strain>
    </source>
</reference>
<evidence type="ECO:0000256" key="7">
    <source>
        <dbReference type="ARBA" id="ARBA00023136"/>
    </source>
</evidence>
<keyword evidence="11" id="KW-1185">Reference proteome</keyword>
<evidence type="ECO:0000256" key="1">
    <source>
        <dbReference type="ARBA" id="ARBA00004651"/>
    </source>
</evidence>
<evidence type="ECO:0000256" key="3">
    <source>
        <dbReference type="ARBA" id="ARBA00022676"/>
    </source>
</evidence>
<keyword evidence="4" id="KW-0808">Transferase</keyword>
<proteinExistence type="predicted"/>
<dbReference type="EMBL" id="JACJIA010000009">
    <property type="protein sequence ID" value="MBA8954470.1"/>
    <property type="molecule type" value="Genomic_DNA"/>
</dbReference>